<dbReference type="SMART" id="SM00388">
    <property type="entry name" value="HisKA"/>
    <property type="match status" value="1"/>
</dbReference>
<dbReference type="EC" id="2.7.13.3" evidence="3"/>
<dbReference type="SUPFAM" id="SSF55874">
    <property type="entry name" value="ATPase domain of HSP90 chaperone/DNA topoisomerase II/histidine kinase"/>
    <property type="match status" value="1"/>
</dbReference>
<dbReference type="Gene3D" id="6.10.340.10">
    <property type="match status" value="1"/>
</dbReference>
<dbReference type="GO" id="GO:0000155">
    <property type="term" value="F:phosphorelay sensor kinase activity"/>
    <property type="evidence" value="ECO:0007669"/>
    <property type="project" value="InterPro"/>
</dbReference>
<keyword evidence="8" id="KW-0732">Signal</keyword>
<keyword evidence="7" id="KW-1133">Transmembrane helix</keyword>
<dbReference type="EMBL" id="CP012333">
    <property type="protein sequence ID" value="AKV03422.1"/>
    <property type="molecule type" value="Genomic_DNA"/>
</dbReference>
<keyword evidence="6 11" id="KW-0418">Kinase</keyword>
<dbReference type="SUPFAM" id="SSF47384">
    <property type="entry name" value="Homodimeric domain of signal transducing histidine kinase"/>
    <property type="match status" value="1"/>
</dbReference>
<gene>
    <name evidence="11" type="ORF">AKJ09_10085</name>
</gene>
<evidence type="ECO:0000256" key="6">
    <source>
        <dbReference type="ARBA" id="ARBA00022777"/>
    </source>
</evidence>
<evidence type="ECO:0000313" key="12">
    <source>
        <dbReference type="Proteomes" id="UP000064967"/>
    </source>
</evidence>
<dbReference type="SMART" id="SM00304">
    <property type="entry name" value="HAMP"/>
    <property type="match status" value="1"/>
</dbReference>
<dbReference type="GO" id="GO:0016020">
    <property type="term" value="C:membrane"/>
    <property type="evidence" value="ECO:0007669"/>
    <property type="project" value="UniProtKB-SubCell"/>
</dbReference>
<dbReference type="Gene3D" id="3.30.565.10">
    <property type="entry name" value="Histidine kinase-like ATPase, C-terminal domain"/>
    <property type="match status" value="1"/>
</dbReference>
<dbReference type="SUPFAM" id="SSF158472">
    <property type="entry name" value="HAMP domain-like"/>
    <property type="match status" value="1"/>
</dbReference>
<feature type="domain" description="HAMP" evidence="10">
    <location>
        <begin position="181"/>
        <end position="233"/>
    </location>
</feature>
<dbReference type="PRINTS" id="PR00344">
    <property type="entry name" value="BCTRLSENSOR"/>
</dbReference>
<dbReference type="Proteomes" id="UP000064967">
    <property type="component" value="Chromosome"/>
</dbReference>
<protein>
    <recommendedName>
        <fullName evidence="3">histidine kinase</fullName>
        <ecNumber evidence="3">2.7.13.3</ecNumber>
    </recommendedName>
</protein>
<dbReference type="InterPro" id="IPR005467">
    <property type="entry name" value="His_kinase_dom"/>
</dbReference>
<dbReference type="Pfam" id="PF00512">
    <property type="entry name" value="HisKA"/>
    <property type="match status" value="1"/>
</dbReference>
<dbReference type="InterPro" id="IPR036890">
    <property type="entry name" value="HATPase_C_sf"/>
</dbReference>
<dbReference type="Pfam" id="PF00672">
    <property type="entry name" value="HAMP"/>
    <property type="match status" value="1"/>
</dbReference>
<evidence type="ECO:0000256" key="7">
    <source>
        <dbReference type="SAM" id="Phobius"/>
    </source>
</evidence>
<feature type="signal peptide" evidence="8">
    <location>
        <begin position="1"/>
        <end position="27"/>
    </location>
</feature>
<dbReference type="STRING" id="1391654.AKJ09_10085"/>
<dbReference type="Gene3D" id="1.10.287.130">
    <property type="match status" value="1"/>
</dbReference>
<dbReference type="PANTHER" id="PTHR43065:SF42">
    <property type="entry name" value="TWO-COMPONENT SENSOR PPRA"/>
    <property type="match status" value="1"/>
</dbReference>
<evidence type="ECO:0000256" key="8">
    <source>
        <dbReference type="SAM" id="SignalP"/>
    </source>
</evidence>
<evidence type="ECO:0000259" key="9">
    <source>
        <dbReference type="PROSITE" id="PS50109"/>
    </source>
</evidence>
<dbReference type="PANTHER" id="PTHR43065">
    <property type="entry name" value="SENSOR HISTIDINE KINASE"/>
    <property type="match status" value="1"/>
</dbReference>
<evidence type="ECO:0000313" key="11">
    <source>
        <dbReference type="EMBL" id="AKV03422.1"/>
    </source>
</evidence>
<dbReference type="KEGG" id="llu:AKJ09_10085"/>
<reference evidence="11 12" key="1">
    <citation type="submission" date="2015-08" db="EMBL/GenBank/DDBJ databases">
        <authorList>
            <person name="Babu N.S."/>
            <person name="Beckwith C.J."/>
            <person name="Beseler K.G."/>
            <person name="Brison A."/>
            <person name="Carone J.V."/>
            <person name="Caskin T.P."/>
            <person name="Diamond M."/>
            <person name="Durham M.E."/>
            <person name="Foxe J.M."/>
            <person name="Go M."/>
            <person name="Henderson B.A."/>
            <person name="Jones I.B."/>
            <person name="McGettigan J.A."/>
            <person name="Micheletti S.J."/>
            <person name="Nasrallah M.E."/>
            <person name="Ortiz D."/>
            <person name="Piller C.R."/>
            <person name="Privatt S.R."/>
            <person name="Schneider S.L."/>
            <person name="Sharp S."/>
            <person name="Smith T.C."/>
            <person name="Stanton J.D."/>
            <person name="Ullery H.E."/>
            <person name="Wilson R.J."/>
            <person name="Serrano M.G."/>
            <person name="Buck G."/>
            <person name="Lee V."/>
            <person name="Wang Y."/>
            <person name="Carvalho R."/>
            <person name="Voegtly L."/>
            <person name="Shi R."/>
            <person name="Duckworth R."/>
            <person name="Johnson A."/>
            <person name="Loviza R."/>
            <person name="Walstead R."/>
            <person name="Shah Z."/>
            <person name="Kiflezghi M."/>
            <person name="Wade K."/>
            <person name="Ball S.L."/>
            <person name="Bradley K.W."/>
            <person name="Asai D.J."/>
            <person name="Bowman C.A."/>
            <person name="Russell D.A."/>
            <person name="Pope W.H."/>
            <person name="Jacobs-Sera D."/>
            <person name="Hendrix R.W."/>
            <person name="Hatfull G.F."/>
        </authorList>
    </citation>
    <scope>NUCLEOTIDE SEQUENCE [LARGE SCALE GENOMIC DNA]</scope>
    <source>
        <strain evidence="11 12">DSM 27648</strain>
    </source>
</reference>
<dbReference type="InterPro" id="IPR003594">
    <property type="entry name" value="HATPase_dom"/>
</dbReference>
<evidence type="ECO:0000259" key="10">
    <source>
        <dbReference type="PROSITE" id="PS50885"/>
    </source>
</evidence>
<proteinExistence type="predicted"/>
<sequence length="480" mass="52301">MKVATKFALAFLACGILSVLVYSSVAASREAHRTEETVAEDLASSGRTLSKLALAVWERDGEVNARELVGVTDRDEEFDVRWTWLDVDTDNSYAPRAPADVITSLRQGTPANWVRIKPGGVRKLFVYVPLLRPGQRPAALELSRPLTARSQVFWTEVRDELLASTLVAAFATFLAFVLTSWIVSRPLAVVEEQARRIGTGDLSRRLPVRGRDEVSSLVRELNAMCDQLRDARTRGDAEAEKRVTTLEQLRHADRLRTVGTLASGIAHELGTPLNVISMRAKMIATGEVPTDEAASNATIIAAQADRVTKIVRQLLDFARRRTPKRSDAELGDLAERAANLLSTLAKKSNVAIVVNRHDPVRAHVDAAQIEQALTNLVINAVHAMPKGGTVSIDVRRTRSAPPASEAERDCAVLEISDEGVGIAPEHLVRIFEPFFTTKGVGEGTGLGLSVTHGIAEDHEGWMTAKSTVGKGTTFMLYLPV</sequence>
<comment type="catalytic activity">
    <reaction evidence="1">
        <text>ATP + protein L-histidine = ADP + protein N-phospho-L-histidine.</text>
        <dbReference type="EC" id="2.7.13.3"/>
    </reaction>
</comment>
<keyword evidence="4" id="KW-0597">Phosphoprotein</keyword>
<evidence type="ECO:0000256" key="5">
    <source>
        <dbReference type="ARBA" id="ARBA00022679"/>
    </source>
</evidence>
<keyword evidence="7" id="KW-0812">Transmembrane</keyword>
<evidence type="ECO:0000256" key="2">
    <source>
        <dbReference type="ARBA" id="ARBA00004370"/>
    </source>
</evidence>
<evidence type="ECO:0000256" key="1">
    <source>
        <dbReference type="ARBA" id="ARBA00000085"/>
    </source>
</evidence>
<dbReference type="PROSITE" id="PS50885">
    <property type="entry name" value="HAMP"/>
    <property type="match status" value="1"/>
</dbReference>
<dbReference type="InterPro" id="IPR004358">
    <property type="entry name" value="Sig_transdc_His_kin-like_C"/>
</dbReference>
<dbReference type="AlphaFoldDB" id="A0A0K1QCN4"/>
<dbReference type="InterPro" id="IPR003661">
    <property type="entry name" value="HisK_dim/P_dom"/>
</dbReference>
<dbReference type="RefSeq" id="WP_146654200.1">
    <property type="nucleotide sequence ID" value="NZ_CP012333.1"/>
</dbReference>
<name>A0A0K1QCN4_9BACT</name>
<feature type="domain" description="Histidine kinase" evidence="9">
    <location>
        <begin position="264"/>
        <end position="480"/>
    </location>
</feature>
<dbReference type="InterPro" id="IPR036097">
    <property type="entry name" value="HisK_dim/P_sf"/>
</dbReference>
<evidence type="ECO:0000256" key="3">
    <source>
        <dbReference type="ARBA" id="ARBA00012438"/>
    </source>
</evidence>
<dbReference type="Pfam" id="PF02518">
    <property type="entry name" value="HATPase_c"/>
    <property type="match status" value="1"/>
</dbReference>
<evidence type="ECO:0000256" key="4">
    <source>
        <dbReference type="ARBA" id="ARBA00022553"/>
    </source>
</evidence>
<dbReference type="CDD" id="cd00082">
    <property type="entry name" value="HisKA"/>
    <property type="match status" value="1"/>
</dbReference>
<accession>A0A0K1QCN4</accession>
<keyword evidence="7" id="KW-0472">Membrane</keyword>
<dbReference type="SMART" id="SM00387">
    <property type="entry name" value="HATPase_c"/>
    <property type="match status" value="1"/>
</dbReference>
<dbReference type="CDD" id="cd06225">
    <property type="entry name" value="HAMP"/>
    <property type="match status" value="1"/>
</dbReference>
<feature type="chain" id="PRO_5005467410" description="histidine kinase" evidence="8">
    <location>
        <begin position="28"/>
        <end position="480"/>
    </location>
</feature>
<dbReference type="InterPro" id="IPR003660">
    <property type="entry name" value="HAMP_dom"/>
</dbReference>
<keyword evidence="12" id="KW-1185">Reference proteome</keyword>
<comment type="subcellular location">
    <subcellularLocation>
        <location evidence="2">Membrane</location>
    </subcellularLocation>
</comment>
<organism evidence="11 12">
    <name type="scientific">Labilithrix luteola</name>
    <dbReference type="NCBI Taxonomy" id="1391654"/>
    <lineage>
        <taxon>Bacteria</taxon>
        <taxon>Pseudomonadati</taxon>
        <taxon>Myxococcota</taxon>
        <taxon>Polyangia</taxon>
        <taxon>Polyangiales</taxon>
        <taxon>Labilitrichaceae</taxon>
        <taxon>Labilithrix</taxon>
    </lineage>
</organism>
<keyword evidence="5" id="KW-0808">Transferase</keyword>
<dbReference type="PROSITE" id="PS50109">
    <property type="entry name" value="HIS_KIN"/>
    <property type="match status" value="1"/>
</dbReference>
<dbReference type="OrthoDB" id="9781147at2"/>
<feature type="transmembrane region" description="Helical" evidence="7">
    <location>
        <begin position="161"/>
        <end position="183"/>
    </location>
</feature>